<organism evidence="8 9">
    <name type="scientific">Streptomyces calvus</name>
    <dbReference type="NCBI Taxonomy" id="67282"/>
    <lineage>
        <taxon>Bacteria</taxon>
        <taxon>Bacillati</taxon>
        <taxon>Actinomycetota</taxon>
        <taxon>Actinomycetes</taxon>
        <taxon>Kitasatosporales</taxon>
        <taxon>Streptomycetaceae</taxon>
        <taxon>Streptomyces</taxon>
    </lineage>
</organism>
<feature type="region of interest" description="Disordered" evidence="6">
    <location>
        <begin position="259"/>
        <end position="284"/>
    </location>
</feature>
<dbReference type="AlphaFoldDB" id="A0A514K1B6"/>
<dbReference type="GO" id="GO:0005886">
    <property type="term" value="C:plasma membrane"/>
    <property type="evidence" value="ECO:0007669"/>
    <property type="project" value="UniProtKB-SubCell"/>
</dbReference>
<evidence type="ECO:0000256" key="6">
    <source>
        <dbReference type="SAM" id="MobiDB-lite"/>
    </source>
</evidence>
<evidence type="ECO:0000256" key="3">
    <source>
        <dbReference type="ARBA" id="ARBA00022692"/>
    </source>
</evidence>
<feature type="transmembrane region" description="Helical" evidence="7">
    <location>
        <begin position="119"/>
        <end position="140"/>
    </location>
</feature>
<dbReference type="Proteomes" id="UP000316215">
    <property type="component" value="Chromosome"/>
</dbReference>
<keyword evidence="2" id="KW-1003">Cell membrane</keyword>
<sequence>MTVHPVPGTVPAVVAVCVTVCVAACAAYLSAAARLRRRGDDWPWRRDCAFVAGGAVLVWGWCGWVPGGPFTAHSVRHLLVAMAGPVLLVVARPLTLALRALPPGGPRRGVLRAAHSAPVRWLLCPPVAAVVDIGGLWLLYRTELLSHAHHHPALSGAVDLHMPAAGLLFSFAVCQADPVRRGWGLPLRAATLLAAGAAHAVLAKSLYATGPPGTRFEAHDLRLGAQVMYYGGDAVDVALALVLAVQWYAATGRRHARTTARSGYGAGPAGSGGRRLRETTRSRP</sequence>
<feature type="compositionally biased region" description="Basic and acidic residues" evidence="6">
    <location>
        <begin position="275"/>
        <end position="284"/>
    </location>
</feature>
<proteinExistence type="predicted"/>
<evidence type="ECO:0000313" key="8">
    <source>
        <dbReference type="EMBL" id="QDI72548.1"/>
    </source>
</evidence>
<feature type="transmembrane region" description="Helical" evidence="7">
    <location>
        <begin position="12"/>
        <end position="35"/>
    </location>
</feature>
<feature type="transmembrane region" description="Helical" evidence="7">
    <location>
        <begin position="47"/>
        <end position="66"/>
    </location>
</feature>
<dbReference type="Pfam" id="PF09678">
    <property type="entry name" value="Caa3_CtaG"/>
    <property type="match status" value="1"/>
</dbReference>
<dbReference type="RefSeq" id="WP_142233692.1">
    <property type="nucleotide sequence ID" value="NZ_CP022310.1"/>
</dbReference>
<protein>
    <recommendedName>
        <fullName evidence="10">Cytochrome c oxidase assembly protein</fullName>
    </recommendedName>
</protein>
<evidence type="ECO:0008006" key="10">
    <source>
        <dbReference type="Google" id="ProtNLM"/>
    </source>
</evidence>
<evidence type="ECO:0000256" key="2">
    <source>
        <dbReference type="ARBA" id="ARBA00022475"/>
    </source>
</evidence>
<keyword evidence="4 7" id="KW-1133">Transmembrane helix</keyword>
<evidence type="ECO:0000256" key="7">
    <source>
        <dbReference type="SAM" id="Phobius"/>
    </source>
</evidence>
<feature type="transmembrane region" description="Helical" evidence="7">
    <location>
        <begin position="152"/>
        <end position="173"/>
    </location>
</feature>
<feature type="compositionally biased region" description="Gly residues" evidence="6">
    <location>
        <begin position="264"/>
        <end position="273"/>
    </location>
</feature>
<dbReference type="InterPro" id="IPR019108">
    <property type="entry name" value="Caa3_assmbl_CtaG-rel"/>
</dbReference>
<feature type="transmembrane region" description="Helical" evidence="7">
    <location>
        <begin position="185"/>
        <end position="207"/>
    </location>
</feature>
<evidence type="ECO:0000256" key="4">
    <source>
        <dbReference type="ARBA" id="ARBA00022989"/>
    </source>
</evidence>
<feature type="transmembrane region" description="Helical" evidence="7">
    <location>
        <begin position="78"/>
        <end position="98"/>
    </location>
</feature>
<keyword evidence="9" id="KW-1185">Reference proteome</keyword>
<evidence type="ECO:0000313" key="9">
    <source>
        <dbReference type="Proteomes" id="UP000316215"/>
    </source>
</evidence>
<gene>
    <name evidence="8" type="ORF">CD934_30510</name>
</gene>
<name>A0A514K1B6_9ACTN</name>
<feature type="transmembrane region" description="Helical" evidence="7">
    <location>
        <begin position="227"/>
        <end position="249"/>
    </location>
</feature>
<accession>A0A514K1B6</accession>
<comment type="subcellular location">
    <subcellularLocation>
        <location evidence="1">Cell membrane</location>
        <topology evidence="1">Multi-pass membrane protein</topology>
    </subcellularLocation>
</comment>
<keyword evidence="3 7" id="KW-0812">Transmembrane</keyword>
<keyword evidence="5 7" id="KW-0472">Membrane</keyword>
<evidence type="ECO:0000256" key="1">
    <source>
        <dbReference type="ARBA" id="ARBA00004651"/>
    </source>
</evidence>
<evidence type="ECO:0000256" key="5">
    <source>
        <dbReference type="ARBA" id="ARBA00023136"/>
    </source>
</evidence>
<dbReference type="EMBL" id="CP022310">
    <property type="protein sequence ID" value="QDI72548.1"/>
    <property type="molecule type" value="Genomic_DNA"/>
</dbReference>
<dbReference type="KEGG" id="sast:CD934_30510"/>
<reference evidence="8 9" key="1">
    <citation type="submission" date="2017-07" db="EMBL/GenBank/DDBJ databases">
        <title>The Complete Genome of Streptomyces asterosporus-ZSY.</title>
        <authorList>
            <person name="Zhang S."/>
        </authorList>
    </citation>
    <scope>NUCLEOTIDE SEQUENCE [LARGE SCALE GENOMIC DNA]</scope>
    <source>
        <strain evidence="8 9">DSM 41452</strain>
    </source>
</reference>